<dbReference type="EC" id="2.1.1.80" evidence="2"/>
<evidence type="ECO:0000313" key="7">
    <source>
        <dbReference type="EMBL" id="MBH0229587.1"/>
    </source>
</evidence>
<dbReference type="Proteomes" id="UP000614490">
    <property type="component" value="Unassembled WGS sequence"/>
</dbReference>
<keyword evidence="8" id="KW-1185">Reference proteome</keyword>
<dbReference type="GO" id="GO:0032259">
    <property type="term" value="P:methylation"/>
    <property type="evidence" value="ECO:0007669"/>
    <property type="project" value="UniProtKB-KW"/>
</dbReference>
<comment type="catalytic activity">
    <reaction evidence="1">
        <text>L-glutamyl-[protein] + S-adenosyl-L-methionine = [protein]-L-glutamate 5-O-methyl ester + S-adenosyl-L-homocysteine</text>
        <dbReference type="Rhea" id="RHEA:24452"/>
        <dbReference type="Rhea" id="RHEA-COMP:10208"/>
        <dbReference type="Rhea" id="RHEA-COMP:10311"/>
        <dbReference type="ChEBI" id="CHEBI:29973"/>
        <dbReference type="ChEBI" id="CHEBI:57856"/>
        <dbReference type="ChEBI" id="CHEBI:59789"/>
        <dbReference type="ChEBI" id="CHEBI:82795"/>
        <dbReference type="EC" id="2.1.1.80"/>
    </reaction>
</comment>
<dbReference type="InterPro" id="IPR029063">
    <property type="entry name" value="SAM-dependent_MTases_sf"/>
</dbReference>
<dbReference type="EMBL" id="JADZSC010000001">
    <property type="protein sequence ID" value="MBH0229587.1"/>
    <property type="molecule type" value="Genomic_DNA"/>
</dbReference>
<evidence type="ECO:0000256" key="3">
    <source>
        <dbReference type="ARBA" id="ARBA00022603"/>
    </source>
</evidence>
<dbReference type="Pfam" id="PF01739">
    <property type="entry name" value="CheR"/>
    <property type="match status" value="1"/>
</dbReference>
<evidence type="ECO:0000256" key="4">
    <source>
        <dbReference type="ARBA" id="ARBA00022679"/>
    </source>
</evidence>
<protein>
    <recommendedName>
        <fullName evidence="2">protein-glutamate O-methyltransferase</fullName>
        <ecNumber evidence="2">2.1.1.80</ecNumber>
    </recommendedName>
</protein>
<dbReference type="InterPro" id="IPR022641">
    <property type="entry name" value="CheR_N"/>
</dbReference>
<dbReference type="Pfam" id="PF03705">
    <property type="entry name" value="CheR_N"/>
    <property type="match status" value="1"/>
</dbReference>
<proteinExistence type="predicted"/>
<evidence type="ECO:0000313" key="8">
    <source>
        <dbReference type="Proteomes" id="UP000614490"/>
    </source>
</evidence>
<dbReference type="InterPro" id="IPR050903">
    <property type="entry name" value="Bact_Chemotaxis_MeTrfase"/>
</dbReference>
<dbReference type="InterPro" id="IPR022642">
    <property type="entry name" value="CheR_C"/>
</dbReference>
<dbReference type="PROSITE" id="PS50123">
    <property type="entry name" value="CHER"/>
    <property type="match status" value="1"/>
</dbReference>
<dbReference type="SUPFAM" id="SSF53335">
    <property type="entry name" value="S-adenosyl-L-methionine-dependent methyltransferases"/>
    <property type="match status" value="1"/>
</dbReference>
<gene>
    <name evidence="7" type="ORF">H0267_05100</name>
</gene>
<keyword evidence="4" id="KW-0808">Transferase</keyword>
<dbReference type="InterPro" id="IPR000780">
    <property type="entry name" value="CheR_MeTrfase"/>
</dbReference>
<dbReference type="AlphaFoldDB" id="A0A931MUD7"/>
<evidence type="ECO:0000256" key="2">
    <source>
        <dbReference type="ARBA" id="ARBA00012534"/>
    </source>
</evidence>
<accession>A0A931MUD7</accession>
<name>A0A931MUD7_9BACI</name>
<dbReference type="InterPro" id="IPR036804">
    <property type="entry name" value="CheR_N_sf"/>
</dbReference>
<keyword evidence="3" id="KW-0489">Methyltransferase</keyword>
<dbReference type="SUPFAM" id="SSF47757">
    <property type="entry name" value="Chemotaxis receptor methyltransferase CheR, N-terminal domain"/>
    <property type="match status" value="1"/>
</dbReference>
<dbReference type="Gene3D" id="3.40.50.150">
    <property type="entry name" value="Vaccinia Virus protein VP39"/>
    <property type="match status" value="1"/>
</dbReference>
<dbReference type="GO" id="GO:0008983">
    <property type="term" value="F:protein-glutamate O-methyltransferase activity"/>
    <property type="evidence" value="ECO:0007669"/>
    <property type="project" value="UniProtKB-EC"/>
</dbReference>
<dbReference type="SMART" id="SM00138">
    <property type="entry name" value="MeTrc"/>
    <property type="match status" value="1"/>
</dbReference>
<comment type="caution">
    <text evidence="7">The sequence shown here is derived from an EMBL/GenBank/DDBJ whole genome shotgun (WGS) entry which is preliminary data.</text>
</comment>
<dbReference type="RefSeq" id="WP_197316187.1">
    <property type="nucleotide sequence ID" value="NZ_JADZSC010000001.1"/>
</dbReference>
<dbReference type="PANTHER" id="PTHR24422:SF19">
    <property type="entry name" value="CHEMOTAXIS PROTEIN METHYLTRANSFERASE"/>
    <property type="match status" value="1"/>
</dbReference>
<feature type="domain" description="CheR-type methyltransferase" evidence="6">
    <location>
        <begin position="1"/>
        <end position="257"/>
    </location>
</feature>
<reference evidence="7 8" key="1">
    <citation type="journal article" date="2005" name="Int. J. Syst. Evol. Microbiol.">
        <title>Halobacillus yeomjeoni sp. nov., isolated from a marine solar saltern in Korea.</title>
        <authorList>
            <person name="Yoon J.H."/>
            <person name="Kang S.J."/>
            <person name="Lee C.H."/>
            <person name="Oh H.W."/>
            <person name="Oh T.K."/>
        </authorList>
    </citation>
    <scope>NUCLEOTIDE SEQUENCE [LARGE SCALE GENOMIC DNA]</scope>
    <source>
        <strain evidence="7 8">KCTC 3957</strain>
    </source>
</reference>
<sequence>MTDGYVDFVRRFHIKTGIDLSLYKEAQMKRRLTTLRNKRGFAEFGDYFEALITNPHLLEELKERVTINVSEFYRNKARFEVLENKILPVLLGQKQRLNIWSAACSTGEEPYTIAMILRSYLQPGQFKIIATDLDTASLKKAEKGFYPKQQLKEVSKTARNQYFEEETDGYKVVDEIKRSITFKQHNLLSEPYPEGFDLIVCRNVLIYFTEEAKHEIYMKFHGALNKEGFLFVGSSEQIFSPDRFGFALFDSFFYQKR</sequence>
<dbReference type="Gene3D" id="1.10.155.10">
    <property type="entry name" value="Chemotaxis receptor methyltransferase CheR, N-terminal domain"/>
    <property type="match status" value="1"/>
</dbReference>
<evidence type="ECO:0000259" key="6">
    <source>
        <dbReference type="PROSITE" id="PS50123"/>
    </source>
</evidence>
<dbReference type="PANTHER" id="PTHR24422">
    <property type="entry name" value="CHEMOTAXIS PROTEIN METHYLTRANSFERASE"/>
    <property type="match status" value="1"/>
</dbReference>
<organism evidence="7 8">
    <name type="scientific">Halobacillus yeomjeoni</name>
    <dbReference type="NCBI Taxonomy" id="311194"/>
    <lineage>
        <taxon>Bacteria</taxon>
        <taxon>Bacillati</taxon>
        <taxon>Bacillota</taxon>
        <taxon>Bacilli</taxon>
        <taxon>Bacillales</taxon>
        <taxon>Bacillaceae</taxon>
        <taxon>Halobacillus</taxon>
    </lineage>
</organism>
<evidence type="ECO:0000256" key="5">
    <source>
        <dbReference type="ARBA" id="ARBA00022691"/>
    </source>
</evidence>
<dbReference type="PRINTS" id="PR00996">
    <property type="entry name" value="CHERMTFRASE"/>
</dbReference>
<evidence type="ECO:0000256" key="1">
    <source>
        <dbReference type="ARBA" id="ARBA00001541"/>
    </source>
</evidence>
<keyword evidence="5" id="KW-0949">S-adenosyl-L-methionine</keyword>